<keyword evidence="7 16" id="KW-1003">Cell membrane</keyword>
<evidence type="ECO:0000256" key="13">
    <source>
        <dbReference type="ARBA" id="ARBA00023136"/>
    </source>
</evidence>
<dbReference type="Proteomes" id="UP000009100">
    <property type="component" value="Chromosome 1"/>
</dbReference>
<dbReference type="InterPro" id="IPR023424">
    <property type="entry name" value="OadG"/>
</dbReference>
<dbReference type="GO" id="GO:0005886">
    <property type="term" value="C:plasma membrane"/>
    <property type="evidence" value="ECO:0007669"/>
    <property type="project" value="UniProtKB-SubCell"/>
</dbReference>
<reference evidence="18 19" key="1">
    <citation type="submission" date="2009-02" db="EMBL/GenBank/DDBJ databases">
        <title>Vibrio splendidus str. LGP32 complete genome.</title>
        <authorList>
            <person name="Mazel D."/>
            <person name="Le Roux F."/>
        </authorList>
    </citation>
    <scope>NUCLEOTIDE SEQUENCE [LARGE SCALE GENOMIC DNA]</scope>
    <source>
        <strain evidence="18 19">LGP32</strain>
    </source>
</reference>
<dbReference type="STRING" id="575788.VS_2570"/>
<dbReference type="GO" id="GO:0015451">
    <property type="term" value="F:decarboxylation-driven active transmembrane transporter activity"/>
    <property type="evidence" value="ECO:0007669"/>
    <property type="project" value="UniProtKB-EC"/>
</dbReference>
<dbReference type="GO" id="GO:0008948">
    <property type="term" value="F:oxaloacetate decarboxylase activity"/>
    <property type="evidence" value="ECO:0007669"/>
    <property type="project" value="UniProtKB-UniRule"/>
</dbReference>
<evidence type="ECO:0000256" key="11">
    <source>
        <dbReference type="ARBA" id="ARBA00023053"/>
    </source>
</evidence>
<evidence type="ECO:0000256" key="2">
    <source>
        <dbReference type="ARBA" id="ARBA00003002"/>
    </source>
</evidence>
<keyword evidence="6 16" id="KW-0813">Transport</keyword>
<evidence type="ECO:0000256" key="4">
    <source>
        <dbReference type="ARBA" id="ARBA00005844"/>
    </source>
</evidence>
<proteinExistence type="inferred from homology"/>
<gene>
    <name evidence="16" type="primary">oadG</name>
    <name evidence="18" type="ordered locus">VS_2570</name>
</gene>
<evidence type="ECO:0000256" key="6">
    <source>
        <dbReference type="ARBA" id="ARBA00022448"/>
    </source>
</evidence>
<comment type="subunit">
    <text evidence="5 16">Heterotrimer of an alpha, a beta and a gamma subunit.</text>
</comment>
<sequence length="107" mass="11556">MGRDHYSLKSCTYVRMTKKGSNMTNIGSLLGDAATLMITGMSVVFIFLTILVYLVRLMSKLVPEEVPEPIAAPKKIQKSQSNPSAVSPQVVAAISAAVHQYRASTAK</sequence>
<comment type="subcellular location">
    <subcellularLocation>
        <location evidence="3 16 17">Cell membrane</location>
        <topology evidence="3 16 17">Single-pass membrane protein</topology>
    </subcellularLocation>
</comment>
<comment type="cofactor">
    <cofactor evidence="1 16 17">
        <name>Na(+)</name>
        <dbReference type="ChEBI" id="CHEBI:29101"/>
    </cofactor>
</comment>
<dbReference type="KEGG" id="vsp:VS_2570"/>
<dbReference type="InterPro" id="IPR005899">
    <property type="entry name" value="Na_pump_deCOase"/>
</dbReference>
<keyword evidence="8 16" id="KW-0812">Transmembrane</keyword>
<dbReference type="GO" id="GO:0036376">
    <property type="term" value="P:sodium ion export across plasma membrane"/>
    <property type="evidence" value="ECO:0007669"/>
    <property type="project" value="InterPro"/>
</dbReference>
<evidence type="ECO:0000256" key="16">
    <source>
        <dbReference type="HAMAP-Rule" id="MF_00404"/>
    </source>
</evidence>
<evidence type="ECO:0000256" key="7">
    <source>
        <dbReference type="ARBA" id="ARBA00022475"/>
    </source>
</evidence>
<evidence type="ECO:0000256" key="12">
    <source>
        <dbReference type="ARBA" id="ARBA00023065"/>
    </source>
</evidence>
<evidence type="ECO:0000256" key="5">
    <source>
        <dbReference type="ARBA" id="ARBA00011869"/>
    </source>
</evidence>
<dbReference type="GO" id="GO:0015081">
    <property type="term" value="F:sodium ion transmembrane transporter activity"/>
    <property type="evidence" value="ECO:0007669"/>
    <property type="project" value="UniProtKB-UniRule"/>
</dbReference>
<evidence type="ECO:0000313" key="18">
    <source>
        <dbReference type="EMBL" id="CAV19759.1"/>
    </source>
</evidence>
<organism evidence="18 19">
    <name type="scientific">Vibrio atlanticus (strain LGP32)</name>
    <name type="common">Vibrio splendidus (strain Mel32)</name>
    <dbReference type="NCBI Taxonomy" id="575788"/>
    <lineage>
        <taxon>Bacteria</taxon>
        <taxon>Pseudomonadati</taxon>
        <taxon>Pseudomonadota</taxon>
        <taxon>Gammaproteobacteria</taxon>
        <taxon>Vibrionales</taxon>
        <taxon>Vibrionaceae</taxon>
        <taxon>Vibrio</taxon>
    </lineage>
</organism>
<comment type="catalytic activity">
    <reaction evidence="15 16 17">
        <text>oxaloacetate + 2 Na(+)(in) + H(+) = pyruvate + 2 Na(+)(out) + CO2</text>
        <dbReference type="Rhea" id="RHEA:57724"/>
        <dbReference type="ChEBI" id="CHEBI:15361"/>
        <dbReference type="ChEBI" id="CHEBI:15378"/>
        <dbReference type="ChEBI" id="CHEBI:16452"/>
        <dbReference type="ChEBI" id="CHEBI:16526"/>
        <dbReference type="ChEBI" id="CHEBI:29101"/>
        <dbReference type="EC" id="7.2.4.2"/>
    </reaction>
</comment>
<evidence type="ECO:0000256" key="15">
    <source>
        <dbReference type="ARBA" id="ARBA00048176"/>
    </source>
</evidence>
<dbReference type="NCBIfam" id="TIGR01195">
    <property type="entry name" value="oadG_fam"/>
    <property type="match status" value="1"/>
</dbReference>
<evidence type="ECO:0000256" key="1">
    <source>
        <dbReference type="ARBA" id="ARBA00001959"/>
    </source>
</evidence>
<keyword evidence="10 16" id="KW-1133">Transmembrane helix</keyword>
<evidence type="ECO:0000256" key="14">
    <source>
        <dbReference type="ARBA" id="ARBA00023201"/>
    </source>
</evidence>
<keyword evidence="13 16" id="KW-0472">Membrane</keyword>
<keyword evidence="11 16" id="KW-0915">Sodium</keyword>
<dbReference type="Pfam" id="PF04277">
    <property type="entry name" value="OAD_gamma"/>
    <property type="match status" value="1"/>
</dbReference>
<evidence type="ECO:0000256" key="8">
    <source>
        <dbReference type="ARBA" id="ARBA00022692"/>
    </source>
</evidence>
<feature type="transmembrane region" description="Helical" evidence="16 17">
    <location>
        <begin position="33"/>
        <end position="55"/>
    </location>
</feature>
<dbReference type="AlphaFoldDB" id="B7VK41"/>
<keyword evidence="9 16" id="KW-1278">Translocase</keyword>
<evidence type="ECO:0000256" key="3">
    <source>
        <dbReference type="ARBA" id="ARBA00004162"/>
    </source>
</evidence>
<dbReference type="EC" id="7.2.4.2" evidence="16"/>
<evidence type="ECO:0000256" key="9">
    <source>
        <dbReference type="ARBA" id="ARBA00022967"/>
    </source>
</evidence>
<evidence type="ECO:0000256" key="10">
    <source>
        <dbReference type="ARBA" id="ARBA00022989"/>
    </source>
</evidence>
<keyword evidence="14 16" id="KW-0739">Sodium transport</keyword>
<evidence type="ECO:0000256" key="17">
    <source>
        <dbReference type="RuleBase" id="RU004278"/>
    </source>
</evidence>
<dbReference type="HAMAP" id="MF_00404">
    <property type="entry name" value="OadG"/>
    <property type="match status" value="1"/>
</dbReference>
<dbReference type="NCBIfam" id="NF003004">
    <property type="entry name" value="PRK03814.1"/>
    <property type="match status" value="1"/>
</dbReference>
<evidence type="ECO:0000313" key="19">
    <source>
        <dbReference type="Proteomes" id="UP000009100"/>
    </source>
</evidence>
<protein>
    <recommendedName>
        <fullName evidence="16">Probable oxaloacetate decarboxylase gamma chain</fullName>
        <ecNumber evidence="16">7.2.4.2</ecNumber>
    </recommendedName>
</protein>
<comment type="function">
    <text evidence="2 16 17">Catalyzes the decarboxylation of oxaloacetate coupled to Na(+) translocation.</text>
</comment>
<comment type="similarity">
    <text evidence="4 16 17">Belongs to the OadG family.</text>
</comment>
<dbReference type="eggNOG" id="COG3630">
    <property type="taxonomic scope" value="Bacteria"/>
</dbReference>
<name>B7VK41_VIBA3</name>
<dbReference type="HOGENOM" id="CLU_168750_2_1_6"/>
<accession>B7VK41</accession>
<keyword evidence="12 16" id="KW-0406">Ion transport</keyword>
<dbReference type="EMBL" id="FM954972">
    <property type="protein sequence ID" value="CAV19759.1"/>
    <property type="molecule type" value="Genomic_DNA"/>
</dbReference>